<name>A0A7T2LMH5_9SPHN</name>
<keyword evidence="2" id="KW-0732">Signal</keyword>
<proteinExistence type="predicted"/>
<evidence type="ECO:0000313" key="3">
    <source>
        <dbReference type="EMBL" id="QPQ55283.1"/>
    </source>
</evidence>
<dbReference type="Proteomes" id="UP000594873">
    <property type="component" value="Chromosome"/>
</dbReference>
<organism evidence="3 4">
    <name type="scientific">Allosphingosinicella flava</name>
    <dbReference type="NCBI Taxonomy" id="2771430"/>
    <lineage>
        <taxon>Bacteria</taxon>
        <taxon>Pseudomonadati</taxon>
        <taxon>Pseudomonadota</taxon>
        <taxon>Alphaproteobacteria</taxon>
        <taxon>Sphingomonadales</taxon>
        <taxon>Sphingomonadaceae</taxon>
        <taxon>Allosphingosinicella</taxon>
    </lineage>
</organism>
<sequence length="160" mass="16935">MLRLLLSAGAVLIALPLSAQVPADPQTDETLPAAAQGEQTNVGEPISPDSPDMRRRAQSIASPARIMAERLSMGGPLNIETNWGRFDTDGDDSLSPLEFGLWVMEASGKDMGAAVEKELRGRSPGNAAVGLLNETSAALVQVDANGDWRISREELALIAE</sequence>
<gene>
    <name evidence="3" type="ORF">IC614_01305</name>
</gene>
<evidence type="ECO:0000256" key="2">
    <source>
        <dbReference type="SAM" id="SignalP"/>
    </source>
</evidence>
<evidence type="ECO:0008006" key="5">
    <source>
        <dbReference type="Google" id="ProtNLM"/>
    </source>
</evidence>
<feature type="signal peptide" evidence="2">
    <location>
        <begin position="1"/>
        <end position="19"/>
    </location>
</feature>
<dbReference type="KEGG" id="sflv:IC614_01305"/>
<protein>
    <recommendedName>
        <fullName evidence="5">EF-hand domain-containing protein</fullName>
    </recommendedName>
</protein>
<dbReference type="InterPro" id="IPR018247">
    <property type="entry name" value="EF_Hand_1_Ca_BS"/>
</dbReference>
<dbReference type="AlphaFoldDB" id="A0A7T2LMH5"/>
<evidence type="ECO:0000313" key="4">
    <source>
        <dbReference type="Proteomes" id="UP000594873"/>
    </source>
</evidence>
<dbReference type="RefSeq" id="WP_200971959.1">
    <property type="nucleotide sequence ID" value="NZ_CP065592.1"/>
</dbReference>
<feature type="region of interest" description="Disordered" evidence="1">
    <location>
        <begin position="24"/>
        <end position="60"/>
    </location>
</feature>
<dbReference type="EMBL" id="CP065592">
    <property type="protein sequence ID" value="QPQ55283.1"/>
    <property type="molecule type" value="Genomic_DNA"/>
</dbReference>
<accession>A0A7T2LMH5</accession>
<keyword evidence="4" id="KW-1185">Reference proteome</keyword>
<dbReference type="SUPFAM" id="SSF47473">
    <property type="entry name" value="EF-hand"/>
    <property type="match status" value="1"/>
</dbReference>
<evidence type="ECO:0000256" key="1">
    <source>
        <dbReference type="SAM" id="MobiDB-lite"/>
    </source>
</evidence>
<dbReference type="PROSITE" id="PS00018">
    <property type="entry name" value="EF_HAND_1"/>
    <property type="match status" value="1"/>
</dbReference>
<dbReference type="Gene3D" id="1.10.238.10">
    <property type="entry name" value="EF-hand"/>
    <property type="match status" value="1"/>
</dbReference>
<dbReference type="InterPro" id="IPR011992">
    <property type="entry name" value="EF-hand-dom_pair"/>
</dbReference>
<reference evidence="3 4" key="1">
    <citation type="submission" date="2020-11" db="EMBL/GenBank/DDBJ databases">
        <title>Genome seq and assembly of Sphingosinicella sp.</title>
        <authorList>
            <person name="Chhetri G."/>
        </authorList>
    </citation>
    <scope>NUCLEOTIDE SEQUENCE [LARGE SCALE GENOMIC DNA]</scope>
    <source>
        <strain evidence="3 4">UDD2</strain>
    </source>
</reference>
<feature type="chain" id="PRO_5033058718" description="EF-hand domain-containing protein" evidence="2">
    <location>
        <begin position="20"/>
        <end position="160"/>
    </location>
</feature>